<sequence>MRSYNVLVSVLKSYNIFVSVLKSDNANGLFYFPQPCQPPSPSTEAATITCTVARQRGDDGQVIVTWSVYQLIGSQVTLATQDFVEYTGQVVFAAGERTKVILLNITI</sequence>
<gene>
    <name evidence="1" type="ORF">DPMN_060637</name>
</gene>
<dbReference type="EMBL" id="JAIWYP010000013">
    <property type="protein sequence ID" value="KAH3717841.1"/>
    <property type="molecule type" value="Genomic_DNA"/>
</dbReference>
<dbReference type="Proteomes" id="UP000828390">
    <property type="component" value="Unassembled WGS sequence"/>
</dbReference>
<dbReference type="PANTHER" id="PTHR46682:SF1">
    <property type="entry name" value="ADHESION G-PROTEIN COUPLED RECEPTOR V1"/>
    <property type="match status" value="1"/>
</dbReference>
<dbReference type="GO" id="GO:0001965">
    <property type="term" value="F:G-protein alpha-subunit binding"/>
    <property type="evidence" value="ECO:0007669"/>
    <property type="project" value="TreeGrafter"/>
</dbReference>
<dbReference type="GO" id="GO:0005737">
    <property type="term" value="C:cytoplasm"/>
    <property type="evidence" value="ECO:0007669"/>
    <property type="project" value="TreeGrafter"/>
</dbReference>
<accession>A0A9D4C679</accession>
<name>A0A9D4C679_DREPO</name>
<reference evidence="1" key="2">
    <citation type="submission" date="2020-11" db="EMBL/GenBank/DDBJ databases">
        <authorList>
            <person name="McCartney M.A."/>
            <person name="Auch B."/>
            <person name="Kono T."/>
            <person name="Mallez S."/>
            <person name="Becker A."/>
            <person name="Gohl D.M."/>
            <person name="Silverstein K.A.T."/>
            <person name="Koren S."/>
            <person name="Bechman K.B."/>
            <person name="Herman A."/>
            <person name="Abrahante J.E."/>
            <person name="Garbe J."/>
        </authorList>
    </citation>
    <scope>NUCLEOTIDE SEQUENCE</scope>
    <source>
        <strain evidence="1">Duluth1</strain>
        <tissue evidence="1">Whole animal</tissue>
    </source>
</reference>
<dbReference type="GO" id="GO:0004930">
    <property type="term" value="F:G protein-coupled receptor activity"/>
    <property type="evidence" value="ECO:0007669"/>
    <property type="project" value="InterPro"/>
</dbReference>
<dbReference type="SUPFAM" id="SSF141072">
    <property type="entry name" value="CalX-like"/>
    <property type="match status" value="1"/>
</dbReference>
<dbReference type="AlphaFoldDB" id="A0A9D4C679"/>
<comment type="caution">
    <text evidence="1">The sequence shown here is derived from an EMBL/GenBank/DDBJ whole genome shotgun (WGS) entry which is preliminary data.</text>
</comment>
<dbReference type="InterPro" id="IPR026919">
    <property type="entry name" value="ADGRV1"/>
</dbReference>
<dbReference type="GO" id="GO:0010855">
    <property type="term" value="F:adenylate cyclase inhibitor activity"/>
    <property type="evidence" value="ECO:0007669"/>
    <property type="project" value="TreeGrafter"/>
</dbReference>
<dbReference type="PANTHER" id="PTHR46682">
    <property type="entry name" value="ADHESION G-PROTEIN COUPLED RECEPTOR V1"/>
    <property type="match status" value="1"/>
</dbReference>
<reference evidence="1" key="1">
    <citation type="journal article" date="2019" name="bioRxiv">
        <title>The Genome of the Zebra Mussel, Dreissena polymorpha: A Resource for Invasive Species Research.</title>
        <authorList>
            <person name="McCartney M.A."/>
            <person name="Auch B."/>
            <person name="Kono T."/>
            <person name="Mallez S."/>
            <person name="Zhang Y."/>
            <person name="Obille A."/>
            <person name="Becker A."/>
            <person name="Abrahante J.E."/>
            <person name="Garbe J."/>
            <person name="Badalamenti J.P."/>
            <person name="Herman A."/>
            <person name="Mangelson H."/>
            <person name="Liachko I."/>
            <person name="Sullivan S."/>
            <person name="Sone E.D."/>
            <person name="Koren S."/>
            <person name="Silverstein K.A.T."/>
            <person name="Beckman K.B."/>
            <person name="Gohl D.M."/>
        </authorList>
    </citation>
    <scope>NUCLEOTIDE SEQUENCE</scope>
    <source>
        <strain evidence="1">Duluth1</strain>
        <tissue evidence="1">Whole animal</tissue>
    </source>
</reference>
<dbReference type="InterPro" id="IPR038081">
    <property type="entry name" value="CalX-like_sf"/>
</dbReference>
<proteinExistence type="predicted"/>
<keyword evidence="2" id="KW-1185">Reference proteome</keyword>
<dbReference type="GO" id="GO:0016020">
    <property type="term" value="C:membrane"/>
    <property type="evidence" value="ECO:0007669"/>
    <property type="project" value="InterPro"/>
</dbReference>
<dbReference type="Gene3D" id="2.60.40.2030">
    <property type="match status" value="1"/>
</dbReference>
<protein>
    <submittedName>
        <fullName evidence="1">Uncharacterized protein</fullName>
    </submittedName>
</protein>
<evidence type="ECO:0000313" key="2">
    <source>
        <dbReference type="Proteomes" id="UP000828390"/>
    </source>
</evidence>
<dbReference type="GO" id="GO:0071277">
    <property type="term" value="P:cellular response to calcium ion"/>
    <property type="evidence" value="ECO:0007669"/>
    <property type="project" value="TreeGrafter"/>
</dbReference>
<organism evidence="1 2">
    <name type="scientific">Dreissena polymorpha</name>
    <name type="common">Zebra mussel</name>
    <name type="synonym">Mytilus polymorpha</name>
    <dbReference type="NCBI Taxonomy" id="45954"/>
    <lineage>
        <taxon>Eukaryota</taxon>
        <taxon>Metazoa</taxon>
        <taxon>Spiralia</taxon>
        <taxon>Lophotrochozoa</taxon>
        <taxon>Mollusca</taxon>
        <taxon>Bivalvia</taxon>
        <taxon>Autobranchia</taxon>
        <taxon>Heteroconchia</taxon>
        <taxon>Euheterodonta</taxon>
        <taxon>Imparidentia</taxon>
        <taxon>Neoheterodontei</taxon>
        <taxon>Myida</taxon>
        <taxon>Dreissenoidea</taxon>
        <taxon>Dreissenidae</taxon>
        <taxon>Dreissena</taxon>
    </lineage>
</organism>
<evidence type="ECO:0000313" key="1">
    <source>
        <dbReference type="EMBL" id="KAH3717841.1"/>
    </source>
</evidence>